<evidence type="ECO:0000256" key="1">
    <source>
        <dbReference type="SAM" id="Coils"/>
    </source>
</evidence>
<sequence length="386" mass="43488">MTAKITSKLDTTGRVSVPRTVRDSWDMGSTVNLGILRDGRGIRLSEAFGTKDAAQTLNSQNRLFIPAELRERLGWAADLQLEWKVADQFVLIGDDLRVCEICYGDQALAPVRHTFLCGGCLDEAGKNKRDAWEDPLARLVSRYTEACSHAVDGEMADLNEAYEIGSELRFVLEFLEVPATHALAEAVEKAQKRLRKVLVPARMIDSCEAWETLTGKKKRAIVYGELRSRASEIKEKQTGKLKKLHTIINDDFEYAWQQFKEQELGSYVEECDVSIRLKTAELEAEEAKNGWKKAKGSGEESFRASLEAAEVYEHALARLIAVKRYVTDTGERAATGKLEKMQNRLAELSRITDVKARLDELDRIEAQIDVKKKHIRGVKKEMLGEV</sequence>
<evidence type="ECO:0000313" key="3">
    <source>
        <dbReference type="Proteomes" id="UP000248066"/>
    </source>
</evidence>
<reference evidence="2 3" key="1">
    <citation type="submission" date="2017-10" db="EMBL/GenBank/DDBJ databases">
        <title>Bacillus sp. nov., a halophilic bacterium isolated from a Yangshapao Lake.</title>
        <authorList>
            <person name="Wang H."/>
        </authorList>
    </citation>
    <scope>NUCLEOTIDE SEQUENCE [LARGE SCALE GENOMIC DNA]</scope>
    <source>
        <strain evidence="2 3">YSP-3</strain>
    </source>
</reference>
<evidence type="ECO:0000313" key="2">
    <source>
        <dbReference type="EMBL" id="PYZ96430.1"/>
    </source>
</evidence>
<name>A0A2W0H8M6_9BACI</name>
<gene>
    <name evidence="2" type="ORF">CR205_11955</name>
</gene>
<feature type="coiled-coil region" evidence="1">
    <location>
        <begin position="331"/>
        <end position="381"/>
    </location>
</feature>
<dbReference type="AlphaFoldDB" id="A0A2W0H8M6"/>
<organism evidence="2 3">
    <name type="scientific">Alteribacter lacisalsi</name>
    <dbReference type="NCBI Taxonomy" id="2045244"/>
    <lineage>
        <taxon>Bacteria</taxon>
        <taxon>Bacillati</taxon>
        <taxon>Bacillota</taxon>
        <taxon>Bacilli</taxon>
        <taxon>Bacillales</taxon>
        <taxon>Bacillaceae</taxon>
        <taxon>Alteribacter</taxon>
    </lineage>
</organism>
<keyword evidence="3" id="KW-1185">Reference proteome</keyword>
<proteinExistence type="predicted"/>
<keyword evidence="1" id="KW-0175">Coiled coil</keyword>
<accession>A0A2W0H8M6</accession>
<protein>
    <submittedName>
        <fullName evidence="2">Uncharacterized protein</fullName>
    </submittedName>
</protein>
<comment type="caution">
    <text evidence="2">The sequence shown here is derived from an EMBL/GenBank/DDBJ whole genome shotgun (WGS) entry which is preliminary data.</text>
</comment>
<dbReference type="OrthoDB" id="2958798at2"/>
<dbReference type="RefSeq" id="WP_110520113.1">
    <property type="nucleotide sequence ID" value="NZ_PDOF01000002.1"/>
</dbReference>
<dbReference type="EMBL" id="PDOF01000002">
    <property type="protein sequence ID" value="PYZ96430.1"/>
    <property type="molecule type" value="Genomic_DNA"/>
</dbReference>
<dbReference type="Proteomes" id="UP000248066">
    <property type="component" value="Unassembled WGS sequence"/>
</dbReference>